<feature type="domain" description="YtkA-like" evidence="2">
    <location>
        <begin position="19"/>
        <end position="78"/>
    </location>
</feature>
<evidence type="ECO:0000313" key="3">
    <source>
        <dbReference type="EMBL" id="SVA50565.1"/>
    </source>
</evidence>
<reference evidence="3" key="1">
    <citation type="submission" date="2018-05" db="EMBL/GenBank/DDBJ databases">
        <authorList>
            <person name="Lanie J.A."/>
            <person name="Ng W.-L."/>
            <person name="Kazmierczak K.M."/>
            <person name="Andrzejewski T.M."/>
            <person name="Davidsen T.M."/>
            <person name="Wayne K.J."/>
            <person name="Tettelin H."/>
            <person name="Glass J.I."/>
            <person name="Rusch D."/>
            <person name="Podicherti R."/>
            <person name="Tsui H.-C.T."/>
            <person name="Winkler M.E."/>
        </authorList>
    </citation>
    <scope>NUCLEOTIDE SEQUENCE</scope>
</reference>
<evidence type="ECO:0000259" key="2">
    <source>
        <dbReference type="Pfam" id="PF13115"/>
    </source>
</evidence>
<accession>A0A381WDI9</accession>
<proteinExistence type="predicted"/>
<protein>
    <recommendedName>
        <fullName evidence="2">YtkA-like domain-containing protein</fullName>
    </recommendedName>
</protein>
<sequence>MSEVQCNGTEEKLVYECKIYLTDMKTKEKLSGAKFMVSADMPSMPGAHNVKPVMAHSMGMGMYHVRLNLEMYGEWVLKMDFTKPRRDRIVKKMIFGGQGHEMSHDQNGKHEHKKEVLEMSHDHAKEHKNKKGGMPMKHDNSTND</sequence>
<dbReference type="InterPro" id="IPR032693">
    <property type="entry name" value="YtkA-like_dom"/>
</dbReference>
<dbReference type="AlphaFoldDB" id="A0A381WDI9"/>
<dbReference type="Pfam" id="PF13115">
    <property type="entry name" value="YtkA"/>
    <property type="match status" value="1"/>
</dbReference>
<dbReference type="EMBL" id="UINC01011457">
    <property type="protein sequence ID" value="SVA50565.1"/>
    <property type="molecule type" value="Genomic_DNA"/>
</dbReference>
<organism evidence="3">
    <name type="scientific">marine metagenome</name>
    <dbReference type="NCBI Taxonomy" id="408172"/>
    <lineage>
        <taxon>unclassified sequences</taxon>
        <taxon>metagenomes</taxon>
        <taxon>ecological metagenomes</taxon>
    </lineage>
</organism>
<gene>
    <name evidence="3" type="ORF">METZ01_LOCUS103419</name>
</gene>
<feature type="region of interest" description="Disordered" evidence="1">
    <location>
        <begin position="121"/>
        <end position="144"/>
    </location>
</feature>
<evidence type="ECO:0000256" key="1">
    <source>
        <dbReference type="SAM" id="MobiDB-lite"/>
    </source>
</evidence>
<name>A0A381WDI9_9ZZZZ</name>